<evidence type="ECO:0000313" key="1">
    <source>
        <dbReference type="EMBL" id="KAK2646987.1"/>
    </source>
</evidence>
<keyword evidence="2" id="KW-1185">Reference proteome</keyword>
<dbReference type="Gene3D" id="3.60.10.10">
    <property type="entry name" value="Endonuclease/exonuclease/phosphatase"/>
    <property type="match status" value="1"/>
</dbReference>
<dbReference type="PANTHER" id="PTHR35218">
    <property type="entry name" value="RNASE H DOMAIN-CONTAINING PROTEIN"/>
    <property type="match status" value="1"/>
</dbReference>
<comment type="caution">
    <text evidence="1">The sequence shown here is derived from an EMBL/GenBank/DDBJ whole genome shotgun (WGS) entry which is preliminary data.</text>
</comment>
<organism evidence="1 2">
    <name type="scientific">Dipteronia dyeriana</name>
    <dbReference type="NCBI Taxonomy" id="168575"/>
    <lineage>
        <taxon>Eukaryota</taxon>
        <taxon>Viridiplantae</taxon>
        <taxon>Streptophyta</taxon>
        <taxon>Embryophyta</taxon>
        <taxon>Tracheophyta</taxon>
        <taxon>Spermatophyta</taxon>
        <taxon>Magnoliopsida</taxon>
        <taxon>eudicotyledons</taxon>
        <taxon>Gunneridae</taxon>
        <taxon>Pentapetalae</taxon>
        <taxon>rosids</taxon>
        <taxon>malvids</taxon>
        <taxon>Sapindales</taxon>
        <taxon>Sapindaceae</taxon>
        <taxon>Hippocastanoideae</taxon>
        <taxon>Acereae</taxon>
        <taxon>Dipteronia</taxon>
    </lineage>
</organism>
<sequence length="143" mass="15585">MIVLSCNVRGLGKGEKKCVVRSLVEFYKPTIVFLQETKLSNYDDRVIKAIGGSALNRGIGVDAEGALGGLLSLWNEDQFKVSDCISNSRCLILIGELLSMKAVAAFCNVYVASVEGEGRKLWDFLINSMNSFSISWCIGGQPK</sequence>
<protein>
    <recommendedName>
        <fullName evidence="3">Endonuclease/exonuclease/phosphatase domain-containing protein</fullName>
    </recommendedName>
</protein>
<dbReference type="SUPFAM" id="SSF56219">
    <property type="entry name" value="DNase I-like"/>
    <property type="match status" value="1"/>
</dbReference>
<evidence type="ECO:0000313" key="2">
    <source>
        <dbReference type="Proteomes" id="UP001280121"/>
    </source>
</evidence>
<evidence type="ECO:0008006" key="3">
    <source>
        <dbReference type="Google" id="ProtNLM"/>
    </source>
</evidence>
<dbReference type="AlphaFoldDB" id="A0AAD9U366"/>
<dbReference type="Proteomes" id="UP001280121">
    <property type="component" value="Unassembled WGS sequence"/>
</dbReference>
<reference evidence="1" key="1">
    <citation type="journal article" date="2023" name="Plant J.">
        <title>Genome sequences and population genomics provide insights into the demographic history, inbreeding, and mutation load of two 'living fossil' tree species of Dipteronia.</title>
        <authorList>
            <person name="Feng Y."/>
            <person name="Comes H.P."/>
            <person name="Chen J."/>
            <person name="Zhu S."/>
            <person name="Lu R."/>
            <person name="Zhang X."/>
            <person name="Li P."/>
            <person name="Qiu J."/>
            <person name="Olsen K.M."/>
            <person name="Qiu Y."/>
        </authorList>
    </citation>
    <scope>NUCLEOTIDE SEQUENCE</scope>
    <source>
        <strain evidence="1">KIB01</strain>
    </source>
</reference>
<dbReference type="PANTHER" id="PTHR35218:SF7">
    <property type="entry name" value="ENDONUCLEASE_EXONUCLEASE_PHOSPHATASE"/>
    <property type="match status" value="1"/>
</dbReference>
<dbReference type="EMBL" id="JANJYI010000006">
    <property type="protein sequence ID" value="KAK2646987.1"/>
    <property type="molecule type" value="Genomic_DNA"/>
</dbReference>
<proteinExistence type="predicted"/>
<gene>
    <name evidence="1" type="ORF">Ddye_022182</name>
</gene>
<dbReference type="InterPro" id="IPR036691">
    <property type="entry name" value="Endo/exonu/phosph_ase_sf"/>
</dbReference>
<accession>A0AAD9U366</accession>
<name>A0AAD9U366_9ROSI</name>